<dbReference type="InterPro" id="IPR017426">
    <property type="entry name" value="Nuclear_rcpt_coactivator"/>
</dbReference>
<reference evidence="4" key="1">
    <citation type="submission" date="2025-08" db="UniProtKB">
        <authorList>
            <consortium name="Ensembl"/>
        </authorList>
    </citation>
    <scope>IDENTIFICATION</scope>
</reference>
<dbReference type="InterPro" id="IPR013767">
    <property type="entry name" value="PAS_fold"/>
</dbReference>
<feature type="compositionally biased region" description="Basic and acidic residues" evidence="1">
    <location>
        <begin position="10"/>
        <end position="23"/>
    </location>
</feature>
<dbReference type="FunFam" id="3.30.450.20:FF:000007">
    <property type="entry name" value="Nuclear receptor coactivator"/>
    <property type="match status" value="1"/>
</dbReference>
<evidence type="ECO:0000256" key="1">
    <source>
        <dbReference type="SAM" id="MobiDB-lite"/>
    </source>
</evidence>
<feature type="domain" description="PAS" evidence="2">
    <location>
        <begin position="77"/>
        <end position="153"/>
    </location>
</feature>
<sequence>MSSGGGDTPEPPKGESLKRKDCQSDLLGPSPKRSTERRNREQENKYIEELAELIFANINDIDDLNVKPDKCAILKETVKQIRQIKEQDVIAALDGFFFVVNMEGNIVFVSENVSQYLRYQQEELMNTSVYSVLHVGDHAEFIKNLLPKSLVNHRSTDSSNRNSHTFNCRMLVNPHADGEARHGVDQQDAAQQKYETMQCFAVSEPKSIKEEGEDFQSCLICVARRVPVKERPVMPAYESFTTRQDLQGKITSLDTSVLRAAMKPGWEDLVRRCIQKFHLQSDGEMSFAKKHHQEVLKNGHALSPLYRFSLADGTIVSAHTKSKLVRSSATNEPQLYMSMHILQR</sequence>
<dbReference type="Proteomes" id="UP000265020">
    <property type="component" value="Unassembled WGS sequence"/>
</dbReference>
<dbReference type="SMART" id="SM00091">
    <property type="entry name" value="PAS"/>
    <property type="match status" value="1"/>
</dbReference>
<organism evidence="4 5">
    <name type="scientific">Cyprinodon variegatus</name>
    <name type="common">Sheepshead minnow</name>
    <dbReference type="NCBI Taxonomy" id="28743"/>
    <lineage>
        <taxon>Eukaryota</taxon>
        <taxon>Metazoa</taxon>
        <taxon>Chordata</taxon>
        <taxon>Craniata</taxon>
        <taxon>Vertebrata</taxon>
        <taxon>Euteleostomi</taxon>
        <taxon>Actinopterygii</taxon>
        <taxon>Neopterygii</taxon>
        <taxon>Teleostei</taxon>
        <taxon>Neoteleostei</taxon>
        <taxon>Acanthomorphata</taxon>
        <taxon>Ovalentaria</taxon>
        <taxon>Atherinomorphae</taxon>
        <taxon>Cyprinodontiformes</taxon>
        <taxon>Cyprinodontidae</taxon>
        <taxon>Cyprinodon</taxon>
    </lineage>
</organism>
<dbReference type="FunFam" id="3.30.450.20:FF:000008">
    <property type="entry name" value="Nuclear receptor coactivator"/>
    <property type="match status" value="1"/>
</dbReference>
<dbReference type="PROSITE" id="PS50888">
    <property type="entry name" value="BHLH"/>
    <property type="match status" value="1"/>
</dbReference>
<dbReference type="Pfam" id="PF00989">
    <property type="entry name" value="PAS"/>
    <property type="match status" value="1"/>
</dbReference>
<dbReference type="GO" id="GO:0003713">
    <property type="term" value="F:transcription coactivator activity"/>
    <property type="evidence" value="ECO:0007669"/>
    <property type="project" value="InterPro"/>
</dbReference>
<dbReference type="AlphaFoldDB" id="A0A3Q2G199"/>
<evidence type="ECO:0000259" key="2">
    <source>
        <dbReference type="PROSITE" id="PS50112"/>
    </source>
</evidence>
<accession>A0A3Q2G199</accession>
<proteinExistence type="predicted"/>
<dbReference type="PANTHER" id="PTHR10684:SF2">
    <property type="entry name" value="NUCLEAR RECEPTOR COACTIVATOR 2"/>
    <property type="match status" value="1"/>
</dbReference>
<dbReference type="PROSITE" id="PS50112">
    <property type="entry name" value="PAS"/>
    <property type="match status" value="1"/>
</dbReference>
<dbReference type="Pfam" id="PF14598">
    <property type="entry name" value="PAS_11"/>
    <property type="match status" value="1"/>
</dbReference>
<dbReference type="Gene3D" id="3.30.450.20">
    <property type="entry name" value="PAS domain"/>
    <property type="match status" value="2"/>
</dbReference>
<dbReference type="InterPro" id="IPR035965">
    <property type="entry name" value="PAS-like_dom_sf"/>
</dbReference>
<dbReference type="InterPro" id="IPR056193">
    <property type="entry name" value="bHLH_NCOA1-3"/>
</dbReference>
<dbReference type="GO" id="GO:0016922">
    <property type="term" value="F:nuclear receptor binding"/>
    <property type="evidence" value="ECO:0007669"/>
    <property type="project" value="TreeGrafter"/>
</dbReference>
<dbReference type="InterPro" id="IPR011598">
    <property type="entry name" value="bHLH_dom"/>
</dbReference>
<dbReference type="GO" id="GO:0005634">
    <property type="term" value="C:nucleus"/>
    <property type="evidence" value="ECO:0007669"/>
    <property type="project" value="InterPro"/>
</dbReference>
<dbReference type="InterPro" id="IPR036638">
    <property type="entry name" value="HLH_DNA-bd_sf"/>
</dbReference>
<evidence type="ECO:0000259" key="3">
    <source>
        <dbReference type="PROSITE" id="PS50888"/>
    </source>
</evidence>
<dbReference type="InterPro" id="IPR000014">
    <property type="entry name" value="PAS"/>
</dbReference>
<name>A0A3Q2G199_CYPVA</name>
<evidence type="ECO:0000313" key="5">
    <source>
        <dbReference type="Proteomes" id="UP000265020"/>
    </source>
</evidence>
<dbReference type="GO" id="GO:0032870">
    <property type="term" value="P:cellular response to hormone stimulus"/>
    <property type="evidence" value="ECO:0007669"/>
    <property type="project" value="TreeGrafter"/>
</dbReference>
<dbReference type="SUPFAM" id="SSF47459">
    <property type="entry name" value="HLH, helix-loop-helix DNA-binding domain"/>
    <property type="match status" value="1"/>
</dbReference>
<dbReference type="GO" id="GO:0045944">
    <property type="term" value="P:positive regulation of transcription by RNA polymerase II"/>
    <property type="evidence" value="ECO:0007669"/>
    <property type="project" value="TreeGrafter"/>
</dbReference>
<reference evidence="4" key="2">
    <citation type="submission" date="2025-09" db="UniProtKB">
        <authorList>
            <consortium name="Ensembl"/>
        </authorList>
    </citation>
    <scope>IDENTIFICATION</scope>
</reference>
<protein>
    <submittedName>
        <fullName evidence="4">Nuclear receptor coactivator 2</fullName>
    </submittedName>
</protein>
<feature type="domain" description="BHLH" evidence="3">
    <location>
        <begin position="27"/>
        <end position="84"/>
    </location>
</feature>
<feature type="region of interest" description="Disordered" evidence="1">
    <location>
        <begin position="1"/>
        <end position="41"/>
    </location>
</feature>
<dbReference type="Ensembl" id="ENSCVAT00000023600.1">
    <property type="protein sequence ID" value="ENSCVAP00000015485.1"/>
    <property type="gene ID" value="ENSCVAG00000018490.1"/>
</dbReference>
<dbReference type="Gene3D" id="4.10.280.10">
    <property type="entry name" value="Helix-loop-helix DNA-binding domain"/>
    <property type="match status" value="1"/>
</dbReference>
<dbReference type="GO" id="GO:0046983">
    <property type="term" value="F:protein dimerization activity"/>
    <property type="evidence" value="ECO:0007669"/>
    <property type="project" value="InterPro"/>
</dbReference>
<dbReference type="Pfam" id="PF23172">
    <property type="entry name" value="bHLH_NCOA"/>
    <property type="match status" value="1"/>
</dbReference>
<evidence type="ECO:0000313" key="4">
    <source>
        <dbReference type="Ensembl" id="ENSCVAP00000015485.1"/>
    </source>
</evidence>
<keyword evidence="5" id="KW-1185">Reference proteome</keyword>
<dbReference type="PANTHER" id="PTHR10684">
    <property type="entry name" value="NUCLEAR RECEPTOR COACTIVATOR"/>
    <property type="match status" value="1"/>
</dbReference>
<dbReference type="SMART" id="SM00353">
    <property type="entry name" value="HLH"/>
    <property type="match status" value="1"/>
</dbReference>
<dbReference type="CDD" id="cd00130">
    <property type="entry name" value="PAS"/>
    <property type="match status" value="1"/>
</dbReference>
<dbReference type="SUPFAM" id="SSF55785">
    <property type="entry name" value="PYP-like sensor domain (PAS domain)"/>
    <property type="match status" value="2"/>
</dbReference>
<dbReference type="GeneTree" id="ENSGT00950000183021"/>